<gene>
    <name evidence="3" type="ORF">ACAOBT_LOCUS1126</name>
</gene>
<feature type="region of interest" description="Disordered" evidence="1">
    <location>
        <begin position="63"/>
        <end position="91"/>
    </location>
</feature>
<protein>
    <submittedName>
        <fullName evidence="3">Uncharacterized protein</fullName>
    </submittedName>
</protein>
<reference evidence="3" key="1">
    <citation type="submission" date="2022-03" db="EMBL/GenBank/DDBJ databases">
        <authorList>
            <person name="Sayadi A."/>
        </authorList>
    </citation>
    <scope>NUCLEOTIDE SEQUENCE</scope>
</reference>
<organism evidence="3 4">
    <name type="scientific">Acanthoscelides obtectus</name>
    <name type="common">Bean weevil</name>
    <name type="synonym">Bruchus obtectus</name>
    <dbReference type="NCBI Taxonomy" id="200917"/>
    <lineage>
        <taxon>Eukaryota</taxon>
        <taxon>Metazoa</taxon>
        <taxon>Ecdysozoa</taxon>
        <taxon>Arthropoda</taxon>
        <taxon>Hexapoda</taxon>
        <taxon>Insecta</taxon>
        <taxon>Pterygota</taxon>
        <taxon>Neoptera</taxon>
        <taxon>Endopterygota</taxon>
        <taxon>Coleoptera</taxon>
        <taxon>Polyphaga</taxon>
        <taxon>Cucujiformia</taxon>
        <taxon>Chrysomeloidea</taxon>
        <taxon>Chrysomelidae</taxon>
        <taxon>Bruchinae</taxon>
        <taxon>Bruchini</taxon>
        <taxon>Acanthoscelides</taxon>
    </lineage>
</organism>
<feature type="compositionally biased region" description="Basic and acidic residues" evidence="1">
    <location>
        <begin position="547"/>
        <end position="559"/>
    </location>
</feature>
<comment type="caution">
    <text evidence="3">The sequence shown here is derived from an EMBL/GenBank/DDBJ whole genome shotgun (WGS) entry which is preliminary data.</text>
</comment>
<dbReference type="EMBL" id="CAKOFQ010006661">
    <property type="protein sequence ID" value="CAH1955607.1"/>
    <property type="molecule type" value="Genomic_DNA"/>
</dbReference>
<dbReference type="AlphaFoldDB" id="A0A9P0JLK2"/>
<evidence type="ECO:0000313" key="3">
    <source>
        <dbReference type="EMBL" id="CAH1955607.1"/>
    </source>
</evidence>
<dbReference type="Proteomes" id="UP001152888">
    <property type="component" value="Unassembled WGS sequence"/>
</dbReference>
<feature type="region of interest" description="Disordered" evidence="1">
    <location>
        <begin position="547"/>
        <end position="602"/>
    </location>
</feature>
<sequence>MRDRRINQLMFFAFLEALSKCGAARIPGGSGRVYIESPRSRFLLPGHEASEDYLPEPQYQKAARRSDGLQTYQPHSEEAEAEAEQVQNYPSYEYERRVQGTSTVKQRQVTVKKPAFVEQYLKEVTPTTSSFAAKVDINTRARNKPPVNAATGYPEQADESIQRQSTYQYLLPRVQHRKQEVEPHFQFELEEPRAEQASVYVPPKYQNEQITHDGVDTSSPRSLIHVTQSVPKKHIRKVVKPKQSPADEDIDYYSRLQELQQLQQKHAKAHSHAYESDKGDVSPHFHPEENTKIVAADPPPAYVQHLAQYQQDQLKQHPAPVKYQAKLAFTRHPIESAPQESHDSGFYYHQQPDYQKTASREGKRAHIKYQPTSQRLPDGLEYTQPEQTYESFQKAPARQYHPSKPVAPPRYGYLPRAPTLIYPDQRKRENEGADEGDGDGEHENQYRGPMYLPNAKTAEEEKYQPAAFSKSKTIRFQKGNGQQLEYEQVNLPVEQQQALARYEMVAARLQQATKQANANIPKHHFAQQEPRYVHLKYLPAAIYQHEAKQSSKYREREGEPQYQQQDSADRGHQYRQPDTIDYQSHRHNNQRPTYAQYDNQYE</sequence>
<keyword evidence="2" id="KW-0732">Signal</keyword>
<evidence type="ECO:0000313" key="4">
    <source>
        <dbReference type="Proteomes" id="UP001152888"/>
    </source>
</evidence>
<feature type="compositionally biased region" description="Polar residues" evidence="1">
    <location>
        <begin position="590"/>
        <end position="602"/>
    </location>
</feature>
<keyword evidence="4" id="KW-1185">Reference proteome</keyword>
<feature type="region of interest" description="Disordered" evidence="1">
    <location>
        <begin position="392"/>
        <end position="447"/>
    </location>
</feature>
<proteinExistence type="predicted"/>
<name>A0A9P0JLK2_ACAOB</name>
<feature type="chain" id="PRO_5040492465" evidence="2">
    <location>
        <begin position="24"/>
        <end position="602"/>
    </location>
</feature>
<feature type="signal peptide" evidence="2">
    <location>
        <begin position="1"/>
        <end position="23"/>
    </location>
</feature>
<accession>A0A9P0JLK2</accession>
<evidence type="ECO:0000256" key="1">
    <source>
        <dbReference type="SAM" id="MobiDB-lite"/>
    </source>
</evidence>
<evidence type="ECO:0000256" key="2">
    <source>
        <dbReference type="SAM" id="SignalP"/>
    </source>
</evidence>
<dbReference type="OrthoDB" id="6726553at2759"/>